<accession>A0ABZ2L9D6</accession>
<dbReference type="RefSeq" id="WP_394834966.1">
    <property type="nucleotide sequence ID" value="NZ_CP089929.1"/>
</dbReference>
<organism evidence="1 2">
    <name type="scientific">Pendulispora rubella</name>
    <dbReference type="NCBI Taxonomy" id="2741070"/>
    <lineage>
        <taxon>Bacteria</taxon>
        <taxon>Pseudomonadati</taxon>
        <taxon>Myxococcota</taxon>
        <taxon>Myxococcia</taxon>
        <taxon>Myxococcales</taxon>
        <taxon>Sorangiineae</taxon>
        <taxon>Pendulisporaceae</taxon>
        <taxon>Pendulispora</taxon>
    </lineage>
</organism>
<reference evidence="1" key="1">
    <citation type="submission" date="2021-12" db="EMBL/GenBank/DDBJ databases">
        <title>Discovery of the Pendulisporaceae a myxobacterial family with distinct sporulation behavior and unique specialized metabolism.</title>
        <authorList>
            <person name="Garcia R."/>
            <person name="Popoff A."/>
            <person name="Bader C.D."/>
            <person name="Loehr J."/>
            <person name="Walesch S."/>
            <person name="Walt C."/>
            <person name="Boldt J."/>
            <person name="Bunk B."/>
            <person name="Haeckl F.J.F.P.J."/>
            <person name="Gunesch A.P."/>
            <person name="Birkelbach J."/>
            <person name="Nuebel U."/>
            <person name="Pietschmann T."/>
            <person name="Bach T."/>
            <person name="Mueller R."/>
        </authorList>
    </citation>
    <scope>NUCLEOTIDE SEQUENCE</scope>
    <source>
        <strain evidence="1">MSr11367</strain>
    </source>
</reference>
<evidence type="ECO:0000313" key="1">
    <source>
        <dbReference type="EMBL" id="WXB05322.1"/>
    </source>
</evidence>
<gene>
    <name evidence="1" type="ORF">LVJ94_51550</name>
</gene>
<dbReference type="EMBL" id="CP089983">
    <property type="protein sequence ID" value="WXB05322.1"/>
    <property type="molecule type" value="Genomic_DNA"/>
</dbReference>
<proteinExistence type="predicted"/>
<keyword evidence="2" id="KW-1185">Reference proteome</keyword>
<dbReference type="Proteomes" id="UP001374803">
    <property type="component" value="Chromosome"/>
</dbReference>
<evidence type="ECO:0000313" key="2">
    <source>
        <dbReference type="Proteomes" id="UP001374803"/>
    </source>
</evidence>
<protein>
    <submittedName>
        <fullName evidence="1">Uncharacterized protein</fullName>
    </submittedName>
</protein>
<name>A0ABZ2L9D6_9BACT</name>
<sequence length="108" mass="11688">MSYNLMAEGDLDLFELAEAATQYNPLELFPIPAGASSSEVGANHRVKFELDGLGIAIPSSRIGPEAVAALHALVKLMWSKDASVFDLQTGKPIATLKELAQVEEYLER</sequence>